<dbReference type="Pfam" id="PF16057">
    <property type="entry name" value="DUF4800"/>
    <property type="match status" value="1"/>
</dbReference>
<keyword evidence="4" id="KW-1185">Reference proteome</keyword>
<dbReference type="Pfam" id="PF02138">
    <property type="entry name" value="Beach"/>
    <property type="match status" value="1"/>
</dbReference>
<dbReference type="Proteomes" id="UP001470230">
    <property type="component" value="Unassembled WGS sequence"/>
</dbReference>
<dbReference type="PANTHER" id="PTHR13743:SF112">
    <property type="entry name" value="BEACH DOMAIN-CONTAINING PROTEIN"/>
    <property type="match status" value="1"/>
</dbReference>
<dbReference type="InterPro" id="IPR050865">
    <property type="entry name" value="BEACH_Domain"/>
</dbReference>
<dbReference type="InterPro" id="IPR036372">
    <property type="entry name" value="BEACH_dom_sf"/>
</dbReference>
<reference evidence="3 4" key="1">
    <citation type="submission" date="2024-04" db="EMBL/GenBank/DDBJ databases">
        <title>Tritrichomonas musculus Genome.</title>
        <authorList>
            <person name="Alves-Ferreira E."/>
            <person name="Grigg M."/>
            <person name="Lorenzi H."/>
            <person name="Galac M."/>
        </authorList>
    </citation>
    <scope>NUCLEOTIDE SEQUENCE [LARGE SCALE GENOMIC DNA]</scope>
    <source>
        <strain evidence="3 4">EAF2021</strain>
    </source>
</reference>
<evidence type="ECO:0000313" key="4">
    <source>
        <dbReference type="Proteomes" id="UP001470230"/>
    </source>
</evidence>
<feature type="domain" description="BEACH-type PH" evidence="2">
    <location>
        <begin position="2021"/>
        <end position="2113"/>
    </location>
</feature>
<accession>A0ABR2HJ70</accession>
<dbReference type="EMBL" id="JAPFFF010000027">
    <property type="protein sequence ID" value="KAK8847938.1"/>
    <property type="molecule type" value="Genomic_DNA"/>
</dbReference>
<evidence type="ECO:0000259" key="2">
    <source>
        <dbReference type="PROSITE" id="PS51783"/>
    </source>
</evidence>
<dbReference type="Pfam" id="PF15787">
    <property type="entry name" value="DUF4704"/>
    <property type="match status" value="1"/>
</dbReference>
<evidence type="ECO:0008006" key="5">
    <source>
        <dbReference type="Google" id="ProtNLM"/>
    </source>
</evidence>
<dbReference type="SUPFAM" id="SSF49899">
    <property type="entry name" value="Concanavalin A-like lectins/glucanases"/>
    <property type="match status" value="1"/>
</dbReference>
<dbReference type="SUPFAM" id="SSF81837">
    <property type="entry name" value="BEACH domain"/>
    <property type="match status" value="1"/>
</dbReference>
<dbReference type="Gene3D" id="1.10.1540.10">
    <property type="entry name" value="BEACH domain"/>
    <property type="match status" value="1"/>
</dbReference>
<dbReference type="SMART" id="SM01026">
    <property type="entry name" value="Beach"/>
    <property type="match status" value="1"/>
</dbReference>
<evidence type="ECO:0000313" key="3">
    <source>
        <dbReference type="EMBL" id="KAK8847938.1"/>
    </source>
</evidence>
<dbReference type="InterPro" id="IPR023362">
    <property type="entry name" value="PH-BEACH_dom"/>
</dbReference>
<dbReference type="InterPro" id="IPR011993">
    <property type="entry name" value="PH-like_dom_sf"/>
</dbReference>
<dbReference type="InterPro" id="IPR015943">
    <property type="entry name" value="WD40/YVTN_repeat-like_dom_sf"/>
</dbReference>
<dbReference type="SUPFAM" id="SSF50729">
    <property type="entry name" value="PH domain-like"/>
    <property type="match status" value="1"/>
</dbReference>
<dbReference type="InterPro" id="IPR000409">
    <property type="entry name" value="BEACH_dom"/>
</dbReference>
<protein>
    <recommendedName>
        <fullName evidence="5">Beige/BEACH domain containing protein</fullName>
    </recommendedName>
</protein>
<dbReference type="PROSITE" id="PS51783">
    <property type="entry name" value="PH_BEACH"/>
    <property type="match status" value="1"/>
</dbReference>
<dbReference type="InterPro" id="IPR031570">
    <property type="entry name" value="NBEA/BDCP_DUF4704"/>
</dbReference>
<feature type="domain" description="BEACH" evidence="1">
    <location>
        <begin position="2126"/>
        <end position="2409"/>
    </location>
</feature>
<dbReference type="Pfam" id="PF14844">
    <property type="entry name" value="PH_BEACH"/>
    <property type="match status" value="1"/>
</dbReference>
<dbReference type="Gene3D" id="2.60.120.200">
    <property type="match status" value="1"/>
</dbReference>
<dbReference type="PANTHER" id="PTHR13743">
    <property type="entry name" value="BEIGE/BEACH-RELATED"/>
    <property type="match status" value="1"/>
</dbReference>
<dbReference type="Gene3D" id="2.130.10.10">
    <property type="entry name" value="YVTN repeat-like/Quinoprotein amine dehydrogenase"/>
    <property type="match status" value="1"/>
</dbReference>
<dbReference type="SUPFAM" id="SSF50978">
    <property type="entry name" value="WD40 repeat-like"/>
    <property type="match status" value="1"/>
</dbReference>
<dbReference type="InterPro" id="IPR013320">
    <property type="entry name" value="ConA-like_dom_sf"/>
</dbReference>
<dbReference type="Pfam" id="PF13385">
    <property type="entry name" value="Laminin_G_3"/>
    <property type="match status" value="1"/>
</dbReference>
<proteinExistence type="predicted"/>
<dbReference type="SMART" id="SM00320">
    <property type="entry name" value="WD40"/>
    <property type="match status" value="2"/>
</dbReference>
<name>A0ABR2HJ70_9EUKA</name>
<dbReference type="PROSITE" id="PS50197">
    <property type="entry name" value="BEACH"/>
    <property type="match status" value="1"/>
</dbReference>
<comment type="caution">
    <text evidence="3">The sequence shown here is derived from an EMBL/GenBank/DDBJ whole genome shotgun (WGS) entry which is preliminary data.</text>
</comment>
<dbReference type="Gene3D" id="2.30.29.30">
    <property type="entry name" value="Pleckstrin-homology domain (PH domain)/Phosphotyrosine-binding domain (PTB)"/>
    <property type="match status" value="1"/>
</dbReference>
<gene>
    <name evidence="3" type="ORF">M9Y10_018987</name>
</gene>
<dbReference type="InterPro" id="IPR001680">
    <property type="entry name" value="WD40_rpt"/>
</dbReference>
<dbReference type="CDD" id="cd06071">
    <property type="entry name" value="Beach"/>
    <property type="match status" value="1"/>
</dbReference>
<evidence type="ECO:0000259" key="1">
    <source>
        <dbReference type="PROSITE" id="PS50197"/>
    </source>
</evidence>
<organism evidence="3 4">
    <name type="scientific">Tritrichomonas musculus</name>
    <dbReference type="NCBI Taxonomy" id="1915356"/>
    <lineage>
        <taxon>Eukaryota</taxon>
        <taxon>Metamonada</taxon>
        <taxon>Parabasalia</taxon>
        <taxon>Tritrichomonadida</taxon>
        <taxon>Tritrichomonadidae</taxon>
        <taxon>Tritrichomonas</taxon>
    </lineage>
</organism>
<sequence length="2805" mass="325526">MNFDPIFITDRPVWADKFIIDSCVSIFSISDQSLITYNRDIIEIIIKSSKKLTNMNLLSVLFDFHQLLQYEDSSDSSIIINLRKLYALSFFAGQYNLNERCNTIRKIYNIIKELTTEKKIQKMINESLIEIFAATVSFSLAMVSEYCKEIQFTDDNEESLLYFEIANFVLTIFNSEFIKKIEKSHPYFVEYFLTILLSFPIDSNKKPTEQQNTLLEQILKIVLAILDCFNSQTFNFGSLLIYLFKFFESSYSIQAQIDILKLISIIYEKNQQFSEFLFNDINFEMFSKFFVYAISKADISIDIDKKEKFDFNVKILNQKFSDEEILNIATFDEPVKHQVSLQHNESGNLNYNPPDDLPSFSQCEYFKPLLEAVFIFCDLDPKSEHIQYIEKVITLFRNKPSFSSTTFLMMWGRDYIIKNFQSATDNLVKISYFDTILKSAFEVFKCKEYKKFLCSLYLYIVKNKQRSQFLIGTLFTQYKSSIMQLELDEQLNNLIIECCSIAPDEVSHYFTSISYDQKLSHLLYFLQNKHLAASLIEHEMKEHISKVRLMFLRFIDFILNDQHFKSILYISPIFTNSLLQMLLEKATNELAYHFISDSLLISKKQDRNVSTIFTFFQKILKKALIKEKFRPISTQIMQLISNSFGLNTEIFADVFLHTNFFHSLVNYVSFLNNKENMYLLLNIAHKCTLIQVDMSDYLYEIDLFSKIYPSVISIFENDIPTELYDRLWSFVFNDDSLMNDNSVSKYESNRKILNADPLTLIYKLLRPNKETFLKFINYIQNCCDNDLKSALEVNKSNFPSILISTFEEYHEMTENDNTFNSILALFSSLAAHSLKSKNALSFFHNFSTLKGDFRPYFTLDLLKTLLFLFQAPYDLPYSFYSLDKSNGIINLPPVQVPKFFNFTFFIELDLTEKPDYFGILFSFELKNVHFQLFFKNSQLSFELSYEKKKVTGSFDYIFTSNTWTHIVITYQNEKLALYVHGKEQANLKVTKIVFPEGTINSYLARNLSCNIGNFGFLKSILNPQLIQLLSMFPKTAVTSFNPSEISNFPSDMSLLFHGEIYKNSVYLYNSAISTSKDTSVNLANVPRTENQMKINGLIYGYSPQAKDMLRSIGGASAFLPIFAQVDQPLMPKPGEEISYKHDPVFLPFLIQVLTSYLKDSPSNQEDFETINGFMVIGYLLSRSKLQNITPQVIEMLKRLYKEIIVPQLAYQMLDFIFFDIRLWIYLPVDLQLTVYQSILDIYNSSSAEKKRWFISAIPFNKILYIMRVFFWSKYSDDKICLFNQPKIDKVSHLVEGERPKDTSLIRDLFWKIAKTVFLQSFNSKSASAICYLSFDQSDQLFSIETISFLLICLRIKNPIMISTLISQGYTFEKFFSLLQSNNEEICCQFIQIFILLHHIDSRPKEILLKPYSETEWIALIMAKMDTKSLTSIFADVIYGYLYGFFDISKNDIFPNIQISKLNDPITTNYQFAYMELFPLAMMAIADLPDNISSKYLMTINQTVTADVSKITKLHDWDIPFIMFLIHRVPTVKSTFDNSFQICMHTLCYLYASITNEGTFSNLQSYIISASYQIGQNFSHILRHIYTYFIDVFMINQHVEPHTAYSIFLQVFEFMFIMNSASEFYLPPFSSSVASEDDKNENCSRNTQISFQELHRNKWNSAVPDVQLCYATRTNDNCDWIDTELAQKLLHTFSLYPEVFDLKYKPPQIHSLLIYSFVLGIGLQHHFPVFKQYIEFLMQRIPSDRGIDDINYQSFICYMSGIIKVYLCTETTHQSHFYLLQHANAYHQVIISHLKQQLQIGQTMNEFDSSFSNNPYNFAHIILEKFSTIESLMIKYSQKIQHELLKLYLYQSTQVEKVSSHLLSSNSTDSNLLLSNNHEQIKLQLYQFVLDIKMKQRRAVKVYQTLWRSLSSEGGPWYPHGHTPIVHWKLEQNQPISMIRRRFVINYEYNDHKDASLLRDTGKVEDAQNLYNEHLKRIRMSEFTGSQSLITIGVDRDEEIMYDICEQTVSNSDEIMMPIISFANDDIILKADTNRITMKKVYKGMLLITNSFLTFNGSDYAKKSVSIPLSSITHIFTRRYLLMDTAIEVFTSFQKTFMFDFPAGQRQKILNEIAKFELSNLVFLQTCDEDAQPLLEEIMNKWQAGEISNFDYLMKLNLLAGRTYNDLSQYPVFPWVISDYKSKQLNLDDPDVYRNLSSPIGALNKNRLQKLLNKRVANVDELDYLYGSFYSSPAFVIGYLIRVEPFTSLHIELQAGKFDVSNRLFNSIPKAWESVSEATMDFRELIPEFFYMPEFLINSNHFDLGASSTGDVELPPWASSARDFITKNRAALESKYVSSMLPRWIDLIFGVLSRGQESINANNKFSPYFYETSITPEVLQDPKRLKFIQEFAVCFGQAPKQLFFEPHIPKKFDLMRPPVSAFGHRYCVLFDVKNPILSLEIVDSKKPKIAKFFQSNQASEGNSPNYIKIIDSKFEAYSYGMPDKLTSKVQLILNSTIKNENIKLMTNTVHTKNGCAYSAVPWDDAITISTLMSGSPLHIKRSHTKRITSIAVSDGFYATASLDCTVILWRNFPYVPQIPMSIMTKHSNCIDCVSINENIDLCVSVSRNGDIITQSVISGNFIRKVNVELDSDSKYQSKMFLLSSSSSTNNVSIDDNNININDSSDERISISSCRSFSISNINEWNSFVVTEPAKIMIFDSGTICVGFTQSDRETVYVFDQNLEEINHIQLENPIRCWMALDWPDENDYLFTALKSGGLAIYKLPNFEIIWYENKVDFVVTRLAVVKNPLQIIFGTMEGKVISLPFQ</sequence>
<dbReference type="InterPro" id="IPR036322">
    <property type="entry name" value="WD40_repeat_dom_sf"/>
</dbReference>